<accession>A0A914C122</accession>
<evidence type="ECO:0000256" key="3">
    <source>
        <dbReference type="ARBA" id="ARBA00022989"/>
    </source>
</evidence>
<reference evidence="10" key="1">
    <citation type="submission" date="2022-11" db="UniProtKB">
        <authorList>
            <consortium name="WormBaseParasite"/>
        </authorList>
    </citation>
    <scope>IDENTIFICATION</scope>
</reference>
<dbReference type="GO" id="GO:0016020">
    <property type="term" value="C:membrane"/>
    <property type="evidence" value="ECO:0007669"/>
    <property type="project" value="UniProtKB-SubCell"/>
</dbReference>
<evidence type="ECO:0000256" key="4">
    <source>
        <dbReference type="ARBA" id="ARBA00023136"/>
    </source>
</evidence>
<feature type="compositionally biased region" description="Basic and acidic residues" evidence="6">
    <location>
        <begin position="9"/>
        <end position="18"/>
    </location>
</feature>
<feature type="transmembrane region" description="Helical" evidence="7">
    <location>
        <begin position="75"/>
        <end position="99"/>
    </location>
</feature>
<dbReference type="Proteomes" id="UP000887540">
    <property type="component" value="Unplaced"/>
</dbReference>
<sequence>MLREEDEIRQETTVDLNRDAPPGPQSPVPHHDSVSAHPPPPTHGPSVNRKQQFTNMTKKIKLIPSNRKGQLNTTFLSTIPGVLKIAEILIGFIVFILAICTDRRTTGAAWAEHISFETIIVVSLFLLGYVVFPHLTLRDEQTREGLIVVELLFYGLNTLLYFIAIWLMIFAGLASDGRGAAIMAAILCVALTVIYAVETFIKLRAWRGENASSLKVVNNEHTTTTGAYSTHELRRDGTEVA</sequence>
<dbReference type="InterPro" id="IPR050578">
    <property type="entry name" value="MARVEL-CKLF_proteins"/>
</dbReference>
<evidence type="ECO:0000256" key="7">
    <source>
        <dbReference type="SAM" id="Phobius"/>
    </source>
</evidence>
<evidence type="ECO:0000256" key="1">
    <source>
        <dbReference type="ARBA" id="ARBA00004141"/>
    </source>
</evidence>
<evidence type="ECO:0000256" key="5">
    <source>
        <dbReference type="PROSITE-ProRule" id="PRU00581"/>
    </source>
</evidence>
<feature type="transmembrane region" description="Helical" evidence="7">
    <location>
        <begin position="149"/>
        <end position="173"/>
    </location>
</feature>
<dbReference type="PANTHER" id="PTHR22776:SF52">
    <property type="entry name" value="MARVEL DOMAIN-CONTAINING PROTEIN"/>
    <property type="match status" value="1"/>
</dbReference>
<evidence type="ECO:0000256" key="2">
    <source>
        <dbReference type="ARBA" id="ARBA00022692"/>
    </source>
</evidence>
<evidence type="ECO:0000256" key="6">
    <source>
        <dbReference type="SAM" id="MobiDB-lite"/>
    </source>
</evidence>
<feature type="transmembrane region" description="Helical" evidence="7">
    <location>
        <begin position="119"/>
        <end position="137"/>
    </location>
</feature>
<comment type="subcellular location">
    <subcellularLocation>
        <location evidence="1">Membrane</location>
        <topology evidence="1">Multi-pass membrane protein</topology>
    </subcellularLocation>
</comment>
<keyword evidence="3 7" id="KW-1133">Transmembrane helix</keyword>
<keyword evidence="2 5" id="KW-0812">Transmembrane</keyword>
<feature type="domain" description="MARVEL" evidence="8">
    <location>
        <begin position="75"/>
        <end position="207"/>
    </location>
</feature>
<keyword evidence="9" id="KW-1185">Reference proteome</keyword>
<evidence type="ECO:0000259" key="8">
    <source>
        <dbReference type="PROSITE" id="PS51225"/>
    </source>
</evidence>
<protein>
    <submittedName>
        <fullName evidence="10">MARVEL domain-containing protein</fullName>
    </submittedName>
</protein>
<organism evidence="9 10">
    <name type="scientific">Acrobeloides nanus</name>
    <dbReference type="NCBI Taxonomy" id="290746"/>
    <lineage>
        <taxon>Eukaryota</taxon>
        <taxon>Metazoa</taxon>
        <taxon>Ecdysozoa</taxon>
        <taxon>Nematoda</taxon>
        <taxon>Chromadorea</taxon>
        <taxon>Rhabditida</taxon>
        <taxon>Tylenchina</taxon>
        <taxon>Cephalobomorpha</taxon>
        <taxon>Cephaloboidea</taxon>
        <taxon>Cephalobidae</taxon>
        <taxon>Acrobeloides</taxon>
    </lineage>
</organism>
<dbReference type="WBParaSite" id="ACRNAN_Path_1477.g5774.t1">
    <property type="protein sequence ID" value="ACRNAN_Path_1477.g5774.t1"/>
    <property type="gene ID" value="ACRNAN_Path_1477.g5774"/>
</dbReference>
<dbReference type="PROSITE" id="PS51225">
    <property type="entry name" value="MARVEL"/>
    <property type="match status" value="1"/>
</dbReference>
<dbReference type="PANTHER" id="PTHR22776">
    <property type="entry name" value="MARVEL-CONTAINING POTENTIAL LIPID RAFT-ASSOCIATED PROTEIN"/>
    <property type="match status" value="1"/>
</dbReference>
<name>A0A914C122_9BILA</name>
<keyword evidence="4 5" id="KW-0472">Membrane</keyword>
<feature type="transmembrane region" description="Helical" evidence="7">
    <location>
        <begin position="179"/>
        <end position="197"/>
    </location>
</feature>
<dbReference type="AlphaFoldDB" id="A0A914C122"/>
<dbReference type="InterPro" id="IPR008253">
    <property type="entry name" value="Marvel"/>
</dbReference>
<evidence type="ECO:0000313" key="9">
    <source>
        <dbReference type="Proteomes" id="UP000887540"/>
    </source>
</evidence>
<feature type="region of interest" description="Disordered" evidence="6">
    <location>
        <begin position="1"/>
        <end position="50"/>
    </location>
</feature>
<proteinExistence type="predicted"/>
<evidence type="ECO:0000313" key="10">
    <source>
        <dbReference type="WBParaSite" id="ACRNAN_Path_1477.g5774.t1"/>
    </source>
</evidence>